<dbReference type="InterPro" id="IPR027417">
    <property type="entry name" value="P-loop_NTPase"/>
</dbReference>
<feature type="binding site" evidence="7">
    <location>
        <begin position="74"/>
        <end position="77"/>
    </location>
    <ligand>
        <name>GTP</name>
        <dbReference type="ChEBI" id="CHEBI:37565"/>
    </ligand>
</feature>
<evidence type="ECO:0000256" key="5">
    <source>
        <dbReference type="ARBA" id="ARBA00023128"/>
    </source>
</evidence>
<dbReference type="EMBL" id="CM026422">
    <property type="protein sequence ID" value="KAG0586804.1"/>
    <property type="molecule type" value="Genomic_DNA"/>
</dbReference>
<dbReference type="NCBIfam" id="TIGR03596">
    <property type="entry name" value="GTPase_YlqF"/>
    <property type="match status" value="1"/>
</dbReference>
<dbReference type="FunFam" id="3.40.50.300:FF:001008">
    <property type="entry name" value="Mitochondrial GTPase 1"/>
    <property type="match status" value="1"/>
</dbReference>
<sequence>MSRKGLYGLASKAGEVAAVNWYPGHMASATKAIRERIKVVDLVVEVRDARIPLSSANSELQDLLERKKRLIVFNKMDLANPNMMLKWESHFEDHNQRHVFVNAHQTRSVRKMLDVVWDFLREKLAKEPTLLLMIVGIPNVGKSALINTLFRHAHALNKAEQEPLKKAKVGPLPGVTQHISGFKIGEKPSVYVLDTPGVLVPNIDNIDTGLKLALTGAVKDSVVGEDRVARYLLSVLNSRSAHLRWTPELAQAESDTSEIGENVRKIITQSCLKFDGNLGNKEDMECLVDEQMNLFRRIFKVPAQLGDDGWIRVSKQLLKLYRTGRLGRFTLDPVPEVDRDYVRFENE</sequence>
<accession>A0A8T0ISW8</accession>
<dbReference type="CDD" id="cd01856">
    <property type="entry name" value="YlqF"/>
    <property type="match status" value="1"/>
</dbReference>
<dbReference type="GO" id="GO:0003924">
    <property type="term" value="F:GTPase activity"/>
    <property type="evidence" value="ECO:0007669"/>
    <property type="project" value="TreeGrafter"/>
</dbReference>
<dbReference type="PROSITE" id="PS51721">
    <property type="entry name" value="G_CP"/>
    <property type="match status" value="1"/>
</dbReference>
<dbReference type="InterPro" id="IPR023179">
    <property type="entry name" value="GTP-bd_ortho_bundle_sf"/>
</dbReference>
<name>A0A8T0ISW8_CERPU</name>
<dbReference type="Pfam" id="PF01926">
    <property type="entry name" value="MMR_HSR1"/>
    <property type="match status" value="1"/>
</dbReference>
<feature type="binding site" evidence="7">
    <location>
        <position position="197"/>
    </location>
    <ligand>
        <name>GTP</name>
        <dbReference type="ChEBI" id="CHEBI:37565"/>
    </ligand>
</feature>
<dbReference type="PANTHER" id="PTHR45782:SF4">
    <property type="entry name" value="MITOCHONDRIAL RIBOSOME-ASSOCIATED GTPASE 1"/>
    <property type="match status" value="1"/>
</dbReference>
<dbReference type="InterPro" id="IPR019991">
    <property type="entry name" value="GTP-bd_ribosome_bgen"/>
</dbReference>
<evidence type="ECO:0000313" key="10">
    <source>
        <dbReference type="Proteomes" id="UP000822688"/>
    </source>
</evidence>
<evidence type="ECO:0000256" key="6">
    <source>
        <dbReference type="ARBA" id="ARBA00023134"/>
    </source>
</evidence>
<keyword evidence="6 7" id="KW-0342">GTP-binding</keyword>
<dbReference type="InterPro" id="IPR006073">
    <property type="entry name" value="GTP-bd"/>
</dbReference>
<protein>
    <recommendedName>
        <fullName evidence="8">CP-type G domain-containing protein</fullName>
    </recommendedName>
</protein>
<evidence type="ECO:0000259" key="8">
    <source>
        <dbReference type="PROSITE" id="PS51721"/>
    </source>
</evidence>
<evidence type="ECO:0000256" key="3">
    <source>
        <dbReference type="ARBA" id="ARBA00022801"/>
    </source>
</evidence>
<keyword evidence="5" id="KW-0496">Mitochondrion</keyword>
<dbReference type="InterPro" id="IPR030378">
    <property type="entry name" value="G_CP_dom"/>
</dbReference>
<dbReference type="SUPFAM" id="SSF52540">
    <property type="entry name" value="P-loop containing nucleoside triphosphate hydrolases"/>
    <property type="match status" value="1"/>
</dbReference>
<gene>
    <name evidence="9" type="ORF">KC19_2G118800</name>
</gene>
<evidence type="ECO:0000256" key="7">
    <source>
        <dbReference type="PIRSR" id="PIRSR006230-1"/>
    </source>
</evidence>
<organism evidence="9 10">
    <name type="scientific">Ceratodon purpureus</name>
    <name type="common">Fire moss</name>
    <name type="synonym">Dicranum purpureum</name>
    <dbReference type="NCBI Taxonomy" id="3225"/>
    <lineage>
        <taxon>Eukaryota</taxon>
        <taxon>Viridiplantae</taxon>
        <taxon>Streptophyta</taxon>
        <taxon>Embryophyta</taxon>
        <taxon>Bryophyta</taxon>
        <taxon>Bryophytina</taxon>
        <taxon>Bryopsida</taxon>
        <taxon>Dicranidae</taxon>
        <taxon>Pseudoditrichales</taxon>
        <taxon>Ditrichaceae</taxon>
        <taxon>Ceratodon</taxon>
    </lineage>
</organism>
<dbReference type="Gene3D" id="1.10.1580.10">
    <property type="match status" value="1"/>
</dbReference>
<evidence type="ECO:0000256" key="4">
    <source>
        <dbReference type="ARBA" id="ARBA00022946"/>
    </source>
</evidence>
<dbReference type="PANTHER" id="PTHR45782">
    <property type="entry name" value="MITOCHONDRIAL RIBOSOME-ASSOCIATED GTPASE 1"/>
    <property type="match status" value="1"/>
</dbReference>
<evidence type="ECO:0000256" key="2">
    <source>
        <dbReference type="ARBA" id="ARBA00022741"/>
    </source>
</evidence>
<keyword evidence="3" id="KW-0378">Hydrolase</keyword>
<reference evidence="9" key="1">
    <citation type="submission" date="2020-06" db="EMBL/GenBank/DDBJ databases">
        <title>WGS assembly of Ceratodon purpureus strain R40.</title>
        <authorList>
            <person name="Carey S.B."/>
            <person name="Jenkins J."/>
            <person name="Shu S."/>
            <person name="Lovell J.T."/>
            <person name="Sreedasyam A."/>
            <person name="Maumus F."/>
            <person name="Tiley G.P."/>
            <person name="Fernandez-Pozo N."/>
            <person name="Barry K."/>
            <person name="Chen C."/>
            <person name="Wang M."/>
            <person name="Lipzen A."/>
            <person name="Daum C."/>
            <person name="Saski C.A."/>
            <person name="Payton A.C."/>
            <person name="Mcbreen J.C."/>
            <person name="Conrad R.E."/>
            <person name="Kollar L.M."/>
            <person name="Olsson S."/>
            <person name="Huttunen S."/>
            <person name="Landis J.B."/>
            <person name="Wickett N.J."/>
            <person name="Johnson M.G."/>
            <person name="Rensing S.A."/>
            <person name="Grimwood J."/>
            <person name="Schmutz J."/>
            <person name="Mcdaniel S.F."/>
        </authorList>
    </citation>
    <scope>NUCLEOTIDE SEQUENCE</scope>
    <source>
        <strain evidence="9">R40</strain>
    </source>
</reference>
<evidence type="ECO:0000256" key="1">
    <source>
        <dbReference type="ARBA" id="ARBA00004173"/>
    </source>
</evidence>
<dbReference type="GO" id="GO:0005525">
    <property type="term" value="F:GTP binding"/>
    <property type="evidence" value="ECO:0007669"/>
    <property type="project" value="UniProtKB-KW"/>
</dbReference>
<keyword evidence="2 7" id="KW-0547">Nucleotide-binding</keyword>
<dbReference type="GO" id="GO:0005739">
    <property type="term" value="C:mitochondrion"/>
    <property type="evidence" value="ECO:0007669"/>
    <property type="project" value="UniProtKB-SubCell"/>
</dbReference>
<dbReference type="AlphaFoldDB" id="A0A8T0ISW8"/>
<dbReference type="GO" id="GO:0032543">
    <property type="term" value="P:mitochondrial translation"/>
    <property type="evidence" value="ECO:0007669"/>
    <property type="project" value="TreeGrafter"/>
</dbReference>
<comment type="subcellular location">
    <subcellularLocation>
        <location evidence="1">Mitochondrion</location>
    </subcellularLocation>
</comment>
<dbReference type="Gene3D" id="3.40.50.300">
    <property type="entry name" value="P-loop containing nucleotide triphosphate hydrolases"/>
    <property type="match status" value="1"/>
</dbReference>
<feature type="domain" description="CP-type G" evidence="8">
    <location>
        <begin position="26"/>
        <end position="201"/>
    </location>
</feature>
<keyword evidence="4" id="KW-0809">Transit peptide</keyword>
<evidence type="ECO:0000313" key="9">
    <source>
        <dbReference type="EMBL" id="KAG0586804.1"/>
    </source>
</evidence>
<dbReference type="Proteomes" id="UP000822688">
    <property type="component" value="Chromosome 2"/>
</dbReference>
<proteinExistence type="predicted"/>
<keyword evidence="10" id="KW-1185">Reference proteome</keyword>
<comment type="caution">
    <text evidence="9">The sequence shown here is derived from an EMBL/GenBank/DDBJ whole genome shotgun (WGS) entry which is preliminary data.</text>
</comment>